<dbReference type="Pfam" id="PF03466">
    <property type="entry name" value="LysR_substrate"/>
    <property type="match status" value="1"/>
</dbReference>
<reference evidence="3 4" key="1">
    <citation type="submission" date="2018-06" db="EMBL/GenBank/DDBJ databases">
        <title>Carbapenemase-producing Enterobacteriaceae present in wastewater treatment plant effluent and nearby surface waters in the US.</title>
        <authorList>
            <person name="Mathys D.A."/>
            <person name="Mollenkopf D.F."/>
            <person name="Feicht S.M."/>
            <person name="Adams R.J."/>
            <person name="Albers A.L."/>
            <person name="Stuever D.M."/>
            <person name="Daniels J.B."/>
            <person name="Wittum T.E."/>
        </authorList>
    </citation>
    <scope>NUCLEOTIDE SEQUENCE [LARGE SCALE GENOMIC DNA]</scope>
    <source>
        <strain evidence="3 4">GEO_47_Down_B</strain>
    </source>
</reference>
<dbReference type="PANTHER" id="PTHR30537:SF1">
    <property type="entry name" value="HTH-TYPE TRANSCRIPTIONAL REGULATOR PGRR"/>
    <property type="match status" value="1"/>
</dbReference>
<dbReference type="InterPro" id="IPR058163">
    <property type="entry name" value="LysR-type_TF_proteobact-type"/>
</dbReference>
<dbReference type="GO" id="GO:0043565">
    <property type="term" value="F:sequence-specific DNA binding"/>
    <property type="evidence" value="ECO:0007669"/>
    <property type="project" value="TreeGrafter"/>
</dbReference>
<dbReference type="Gene3D" id="3.40.190.10">
    <property type="entry name" value="Periplasmic binding protein-like II"/>
    <property type="match status" value="2"/>
</dbReference>
<dbReference type="PANTHER" id="PTHR30537">
    <property type="entry name" value="HTH-TYPE TRANSCRIPTIONAL REGULATOR"/>
    <property type="match status" value="1"/>
</dbReference>
<evidence type="ECO:0000256" key="1">
    <source>
        <dbReference type="ARBA" id="ARBA00009437"/>
    </source>
</evidence>
<comment type="similarity">
    <text evidence="1">Belongs to the LysR transcriptional regulatory family.</text>
</comment>
<accession>A0A443VF22</accession>
<dbReference type="AlphaFoldDB" id="A0A443VF22"/>
<evidence type="ECO:0000259" key="2">
    <source>
        <dbReference type="Pfam" id="PF03466"/>
    </source>
</evidence>
<protein>
    <recommendedName>
        <fullName evidence="2">LysR substrate-binding domain-containing protein</fullName>
    </recommendedName>
</protein>
<feature type="domain" description="LysR substrate-binding" evidence="2">
    <location>
        <begin position="60"/>
        <end position="186"/>
    </location>
</feature>
<sequence>MHEPRVATRVLQIGSARSHALSVVYPAQPRSTCGLSPKRSGSLSFAVPFPSAPPILSAYVASANFFRRYPVPGEPEQLRHLPCIRLRFESGRYYHWEFERDGIRKTIEVPGRLTINARSWLSPPLWQDRAARLLFESQVAQRLKEGKLIRDLEEWCPAYPGHFLYYPGHRQLTATLRAFVDFIKSETP</sequence>
<name>A0A443VF22_RAOPL</name>
<dbReference type="RefSeq" id="WP_081277359.1">
    <property type="nucleotide sequence ID" value="NZ_BIIS01000027.1"/>
</dbReference>
<evidence type="ECO:0000313" key="3">
    <source>
        <dbReference type="EMBL" id="RWT15934.1"/>
    </source>
</evidence>
<proteinExistence type="inferred from homology"/>
<comment type="caution">
    <text evidence="3">The sequence shown here is derived from an EMBL/GenBank/DDBJ whole genome shotgun (WGS) entry which is preliminary data.</text>
</comment>
<organism evidence="3 4">
    <name type="scientific">Raoultella planticola</name>
    <name type="common">Klebsiella planticola</name>
    <dbReference type="NCBI Taxonomy" id="575"/>
    <lineage>
        <taxon>Bacteria</taxon>
        <taxon>Pseudomonadati</taxon>
        <taxon>Pseudomonadota</taxon>
        <taxon>Gammaproteobacteria</taxon>
        <taxon>Enterobacterales</taxon>
        <taxon>Enterobacteriaceae</taxon>
        <taxon>Klebsiella/Raoultella group</taxon>
        <taxon>Raoultella</taxon>
    </lineage>
</organism>
<evidence type="ECO:0000313" key="4">
    <source>
        <dbReference type="Proteomes" id="UP000288843"/>
    </source>
</evidence>
<gene>
    <name evidence="3" type="ORF">DN603_27135</name>
</gene>
<dbReference type="InterPro" id="IPR005119">
    <property type="entry name" value="LysR_subst-bd"/>
</dbReference>
<dbReference type="GO" id="GO:0006351">
    <property type="term" value="P:DNA-templated transcription"/>
    <property type="evidence" value="ECO:0007669"/>
    <property type="project" value="TreeGrafter"/>
</dbReference>
<dbReference type="EMBL" id="QKOX01000044">
    <property type="protein sequence ID" value="RWT15934.1"/>
    <property type="molecule type" value="Genomic_DNA"/>
</dbReference>
<dbReference type="Proteomes" id="UP000288843">
    <property type="component" value="Unassembled WGS sequence"/>
</dbReference>
<dbReference type="GO" id="GO:0003700">
    <property type="term" value="F:DNA-binding transcription factor activity"/>
    <property type="evidence" value="ECO:0007669"/>
    <property type="project" value="TreeGrafter"/>
</dbReference>
<dbReference type="SUPFAM" id="SSF53850">
    <property type="entry name" value="Periplasmic binding protein-like II"/>
    <property type="match status" value="1"/>
</dbReference>